<evidence type="ECO:0000313" key="26">
    <source>
        <dbReference type="Xenbase" id="XB-GENE-5757377"/>
    </source>
</evidence>
<dbReference type="Gene3D" id="3.10.20.90">
    <property type="entry name" value="Phosphatidylinositol 3-kinase Catalytic Subunit, Chain A, domain 1"/>
    <property type="match status" value="2"/>
</dbReference>
<dbReference type="Pfam" id="PF24889">
    <property type="entry name" value="CCTL2_WNK"/>
    <property type="match status" value="1"/>
</dbReference>
<feature type="region of interest" description="Disordered" evidence="18">
    <location>
        <begin position="2220"/>
        <end position="2239"/>
    </location>
</feature>
<feature type="region of interest" description="Disordered" evidence="18">
    <location>
        <begin position="1638"/>
        <end position="1672"/>
    </location>
</feature>
<keyword evidence="10" id="KW-0067">ATP-binding</keyword>
<reference evidence="22 23" key="3">
    <citation type="submission" date="2025-04" db="UniProtKB">
        <authorList>
            <consortium name="RefSeq"/>
        </authorList>
    </citation>
    <scope>IDENTIFICATION</scope>
    <source>
        <strain evidence="22 23">Nigerian</strain>
        <tissue evidence="22 23">Liver and blood</tissue>
    </source>
</reference>
<gene>
    <name evidence="20 22 23 24 25 26" type="primary">wnk3</name>
    <name evidence="22 23 24 25" type="synonym">prkwnk3</name>
</gene>
<dbReference type="GO" id="GO:1903288">
    <property type="term" value="P:positive regulation of potassium ion import across plasma membrane"/>
    <property type="evidence" value="ECO:0000318"/>
    <property type="project" value="GO_Central"/>
</dbReference>
<dbReference type="InterPro" id="IPR056865">
    <property type="entry name" value="CCTL2_WNK"/>
</dbReference>
<dbReference type="Ensembl" id="ENSXETT00000049913">
    <property type="protein sequence ID" value="ENSXETP00000049913"/>
    <property type="gene ID" value="ENSXETG00000023082"/>
</dbReference>
<keyword evidence="9 22" id="KW-0418">Kinase</keyword>
<keyword evidence="11" id="KW-0832">Ubl conjugation</keyword>
<evidence type="ECO:0000256" key="15">
    <source>
        <dbReference type="ARBA" id="ARBA00071800"/>
    </source>
</evidence>
<comment type="catalytic activity">
    <reaction evidence="12">
        <text>L-threonyl-[protein] + ATP = O-phospho-L-threonyl-[protein] + ADP + H(+)</text>
        <dbReference type="Rhea" id="RHEA:46608"/>
        <dbReference type="Rhea" id="RHEA-COMP:11060"/>
        <dbReference type="Rhea" id="RHEA-COMP:11605"/>
        <dbReference type="ChEBI" id="CHEBI:15378"/>
        <dbReference type="ChEBI" id="CHEBI:30013"/>
        <dbReference type="ChEBI" id="CHEBI:30616"/>
        <dbReference type="ChEBI" id="CHEBI:61977"/>
        <dbReference type="ChEBI" id="CHEBI:456216"/>
        <dbReference type="EC" id="2.7.11.1"/>
    </reaction>
</comment>
<keyword evidence="4" id="KW-0963">Cytoplasm</keyword>
<comment type="catalytic activity">
    <reaction evidence="13">
        <text>L-seryl-[protein] + ATP = O-phospho-L-seryl-[protein] + ADP + H(+)</text>
        <dbReference type="Rhea" id="RHEA:17989"/>
        <dbReference type="Rhea" id="RHEA-COMP:9863"/>
        <dbReference type="Rhea" id="RHEA-COMP:11604"/>
        <dbReference type="ChEBI" id="CHEBI:15378"/>
        <dbReference type="ChEBI" id="CHEBI:29999"/>
        <dbReference type="ChEBI" id="CHEBI:30616"/>
        <dbReference type="ChEBI" id="CHEBI:83421"/>
        <dbReference type="ChEBI" id="CHEBI:456216"/>
        <dbReference type="EC" id="2.7.11.1"/>
    </reaction>
</comment>
<feature type="region of interest" description="Disordered" evidence="18">
    <location>
        <begin position="1831"/>
        <end position="1902"/>
    </location>
</feature>
<dbReference type="InterPro" id="IPR024678">
    <property type="entry name" value="Kinase_OSR1/WNK_CCT"/>
</dbReference>
<dbReference type="GeneTree" id="ENSGT00940000160145"/>
<feature type="compositionally biased region" description="Basic residues" evidence="18">
    <location>
        <begin position="2662"/>
        <end position="2673"/>
    </location>
</feature>
<protein>
    <recommendedName>
        <fullName evidence="15">Serine/threonine-protein kinase WNK3</fullName>
        <ecNumber evidence="3">2.7.11.1</ecNumber>
    </recommendedName>
    <alternativeName>
        <fullName evidence="16">Protein kinase lysine-deficient 3</fullName>
    </alternativeName>
    <alternativeName>
        <fullName evidence="17">Protein kinase with no lysine 3</fullName>
    </alternativeName>
</protein>
<dbReference type="CTD" id="65267"/>
<evidence type="ECO:0000256" key="9">
    <source>
        <dbReference type="ARBA" id="ARBA00022777"/>
    </source>
</evidence>
<name>F6Z416_XENTR</name>
<feature type="region of interest" description="Disordered" evidence="18">
    <location>
        <begin position="2261"/>
        <end position="2284"/>
    </location>
</feature>
<dbReference type="SUPFAM" id="SSF56112">
    <property type="entry name" value="Protein kinase-like (PK-like)"/>
    <property type="match status" value="1"/>
</dbReference>
<dbReference type="Gene3D" id="3.30.200.20">
    <property type="entry name" value="Phosphorylase Kinase, domain 1"/>
    <property type="match status" value="1"/>
</dbReference>
<evidence type="ECO:0000256" key="13">
    <source>
        <dbReference type="ARBA" id="ARBA00048679"/>
    </source>
</evidence>
<dbReference type="eggNOG" id="KOG0584">
    <property type="taxonomic scope" value="Eukaryota"/>
</dbReference>
<dbReference type="RefSeq" id="XP_031746231.1">
    <property type="nucleotide sequence ID" value="XM_031890371.1"/>
</dbReference>
<evidence type="ECO:0000256" key="2">
    <source>
        <dbReference type="ARBA" id="ARBA00004496"/>
    </source>
</evidence>
<dbReference type="GO" id="GO:0005524">
    <property type="term" value="F:ATP binding"/>
    <property type="evidence" value="ECO:0007669"/>
    <property type="project" value="UniProtKB-KW"/>
</dbReference>
<dbReference type="GO" id="GO:0006884">
    <property type="term" value="P:cell volume homeostasis"/>
    <property type="evidence" value="ECO:0007669"/>
    <property type="project" value="UniProtKB-ARBA"/>
</dbReference>
<evidence type="ECO:0000256" key="17">
    <source>
        <dbReference type="ARBA" id="ARBA00083534"/>
    </source>
</evidence>
<evidence type="ECO:0000256" key="11">
    <source>
        <dbReference type="ARBA" id="ARBA00022843"/>
    </source>
</evidence>
<dbReference type="RefSeq" id="XP_031746230.1">
    <property type="nucleotide sequence ID" value="XM_031890370.1"/>
</dbReference>
<dbReference type="HOGENOM" id="CLU_000550_1_2_1"/>
<evidence type="ECO:0000256" key="14">
    <source>
        <dbReference type="ARBA" id="ARBA00063874"/>
    </source>
</evidence>
<evidence type="ECO:0000256" key="5">
    <source>
        <dbReference type="ARBA" id="ARBA00022527"/>
    </source>
</evidence>
<feature type="region of interest" description="Disordered" evidence="18">
    <location>
        <begin position="1"/>
        <end position="134"/>
    </location>
</feature>
<evidence type="ECO:0000256" key="16">
    <source>
        <dbReference type="ARBA" id="ARBA00080935"/>
    </source>
</evidence>
<organism evidence="20">
    <name type="scientific">Xenopus tropicalis</name>
    <name type="common">Western clawed frog</name>
    <name type="synonym">Silurana tropicalis</name>
    <dbReference type="NCBI Taxonomy" id="8364"/>
    <lineage>
        <taxon>Eukaryota</taxon>
        <taxon>Metazoa</taxon>
        <taxon>Chordata</taxon>
        <taxon>Craniata</taxon>
        <taxon>Vertebrata</taxon>
        <taxon>Euteleostomi</taxon>
        <taxon>Amphibia</taxon>
        <taxon>Batrachia</taxon>
        <taxon>Anura</taxon>
        <taxon>Pipoidea</taxon>
        <taxon>Pipidae</taxon>
        <taxon>Xenopodinae</taxon>
        <taxon>Xenopus</taxon>
        <taxon>Silurana</taxon>
    </lineage>
</organism>
<accession>F6Z416</accession>
<dbReference type="PROSITE" id="PS50011">
    <property type="entry name" value="PROTEIN_KINASE_DOM"/>
    <property type="match status" value="1"/>
</dbReference>
<dbReference type="GO" id="GO:0010766">
    <property type="term" value="P:negative regulation of sodium ion transport"/>
    <property type="evidence" value="ECO:0000318"/>
    <property type="project" value="GO_Central"/>
</dbReference>
<dbReference type="Xenbase" id="XB-GENE-5757377">
    <property type="gene designation" value="wnk3"/>
</dbReference>
<feature type="region of interest" description="Disordered" evidence="18">
    <location>
        <begin position="2457"/>
        <end position="2606"/>
    </location>
</feature>
<proteinExistence type="predicted"/>
<feature type="compositionally biased region" description="Polar residues" evidence="18">
    <location>
        <begin position="1736"/>
        <end position="1758"/>
    </location>
</feature>
<dbReference type="FunFam" id="1.10.510.10:FF:000006">
    <property type="entry name" value="Serine/threonine-protein kinase WNK1 isoform 2"/>
    <property type="match status" value="1"/>
</dbReference>
<evidence type="ECO:0000256" key="7">
    <source>
        <dbReference type="ARBA" id="ARBA00022679"/>
    </source>
</evidence>
<feature type="compositionally biased region" description="Polar residues" evidence="18">
    <location>
        <begin position="2270"/>
        <end position="2284"/>
    </location>
</feature>
<feature type="compositionally biased region" description="Polar residues" evidence="18">
    <location>
        <begin position="21"/>
        <end position="39"/>
    </location>
</feature>
<feature type="compositionally biased region" description="Polar residues" evidence="18">
    <location>
        <begin position="2541"/>
        <end position="2557"/>
    </location>
</feature>
<feature type="compositionally biased region" description="Low complexity" evidence="18">
    <location>
        <begin position="2520"/>
        <end position="2530"/>
    </location>
</feature>
<keyword evidence="5" id="KW-0723">Serine/threonine-protein kinase</keyword>
<keyword evidence="8" id="KW-0547">Nucleotide-binding</keyword>
<dbReference type="InterPro" id="IPR050588">
    <property type="entry name" value="WNK_Ser-Thr_kinase"/>
</dbReference>
<dbReference type="GO" id="GO:0019870">
    <property type="term" value="F:potassium channel inhibitor activity"/>
    <property type="evidence" value="ECO:0000318"/>
    <property type="project" value="GO_Central"/>
</dbReference>
<evidence type="ECO:0000256" key="8">
    <source>
        <dbReference type="ARBA" id="ARBA00022741"/>
    </source>
</evidence>
<sequence>MATDSGEPASTDESDKAAGFSLQNNLCSQEGSLTKQASMEESDKPCSSAGTSEKKRFFRKSVDITEDDRMLEQSLKDEKSTDPLSPQLMEAHSTKAAGAAQEGKNDAKANSEACKDSPREKTEREMEEEAEMKAVATSPSGRFLKFDIELGRGAFKTVFKGLDTETWVEVAWCELQDRKLTKAEQQRFKEEAEMLKGLQHPNIVRFYDSWESSLKGKKCIVLVTELMTSGTLKTYLKRFKVMKPKVLRSWCRQILKGLQFLHTRTPPIIHRDLKCDNIFITGPTGSVKIGDLGLATLMRTSFAKSVIGTPEFMAPEMYEEHYDESVDVYAFGMCMLEMATSEYPYSECQNAAQIYRKVTSGIKPASFNKVSDPEVKEIIESCIRQNKAERLSIKELLNHAFFAEDTGLRVELAEEDHCTDSSLALRLWVEDPKKLKGKHKDNEAIEFSFNLDTDNPDEVACEMVKSGFFHESDSKAVSKSIRDRVCLIKKTRERRILTGYSEDRRDSQSRIGGATPAQVAVPIPAVYQQPAGHESEETEVDQHVRQQLLQQQQLQQCSTVTVCSTVPADSHSEAGAGSVMHSDTTSQHSAVYAMSHEQLSCQQVSGVPQVESSHVGQVYQSQQVVGQYQQTQQVTQPQMLPAQCLAQPVSSYLQSAAEGQLGTQCLDAKMTFAANGNTLSQCNALDPSVMSVLQSSFSSLSPKIIPGQMTSQQAGAVMQLDATMTGIQIVTPAATDTQVPALLPVCHPALLGQYSSNIQNVLHPSQTVHGAPVGPQQTQHPGASVQQPIIPTSDTLNYSATLQPNIQIPSHIEHLQISQQSSYHPSLPPQQLILQPALTEQPRNQNFSDAVKVEAVPQQLHMEPHSEQLVFNAKTSSLHGEMTSFEPSGHLQQSLTLNSLNVREQSSYAQPPLPHLGVQQLSRDVEQVAKTVMNNPPEQPLYIQIPPLDTYGQQSVIGSDQMIYTQKVIPSDQPLFLESTSHLTNQSVYTQQSMQASNQHNFVQQAIQTSEQLIYAHPALATPDQTVYTEKNAPSAEQPIFVQQVVSSEQPAYTQQVISAEQKGTQPAIPAEQPLYTQQTVPAEQPVYTQQVIQSEQPAHEQQGILAQQPVYAQQGIPTQPVYIQQNFAAQHQVYTQQSNSAETPIYTQKNIQTDQAVYTQQAVVKTEQTGFTQHAEQKVLVLQADQTIYAPQQPIQVQQAVHLKEQPYYAQQAAAHIQQSASAEQTQYPQSALSAEQSVYSQQTVSAGQSGYPQQALSAKQPLYIQQAVSAGQPVYPHLSVSTEQPQYTQHIVPSDKQIYTQQTVPAEQRVYPQHIVSTEQPMYSQQVLSAERPAYTHQVAAHPERLVCIQQVLQPTEHPAYALQSMPSSDRPVYQQESALLSGHMNTQPTIPAHTQILYTQEAFMPTEQQPYNLQTDSPIYIQPVAGASHQVPEQSAPIESVYKQSASQMSYPQHAVSSSDTQMYASKTVAASAQLVYAVPPAEQVYIQQTGSLSEQQQYASQAAVQSDKSVYSSQTIPPAQQAIYTQAHHAVISAEKPVLHSQNVESVPQQTSLNASDGLWCIQKSLPPSEQIAYTLHPAPSGVPSVCAQQMVPLEQLVNPNLPSNIMPPQEFRSEQLTESQLYAQQHIQSPRPLPSIMQSQEHGASHTPPPLQTADNQSYANSFGNQQGGQVLLQPDLLNKPLPVQHQALTQLPLGQSDVHSSDQMSTALPSQEPLNQASHVQPQHIPGTAPQAQSNSAFQQMQPFSSQTQSTCIEQPTSLTHLQQHPPVQVAGTDNPQSCSGSMLQQIIPPGYASQPVSQQVWPSSTPVFSESLLKHQDVYQSAVAAPQTQYKEPESEQSLQSACQAGAPEQHVFQKQDSLQSNAHGDCAKDSPGAHDNTAGNGKQDKMKQRRASCPRPEKIARFILTVMQVSTSGDNMVECQLETHNNKMVTFKFDADGDAPEDIAHYMVEDDFVLEVEKEKFVEELRNIVTQAQEILRSIPAEERTELIQSESNSQAGSSDHVQMGVPTFQQTGGETVPQSSPVGRWRFFINQTIRNRESQTSSVSQSAVIRVPQLATLDNEQASLPKDSSADSCSLKSEHTVPTVLLQPTDGHAFPTETEPLTLPTYVTVGSEMLSSPLDCNASTLGQIQLEPRNCGSNILVLAESQQPEIPSSFDQDVQGANGLVNTTETSTGHLPAQSTTGLLLGLTMSDALHPVDTTVLPQTPLSEVSLAHSASVQESDTEGPPKIDYVDNHIKTLDEKLRTLLYQDSSASSYADSQKETQSIESPLSSSAEDTLSCPVHEALDVNTAGVQATPEEADANDPPAQRDPGEVITVPGTLTPSESSEDAWVPGSSSHACSKRSMGTGATHLQSGGGYFGLSFTCPSLKNPISKKPWARKLKSWACRLRHSNSLFKRSRVRQVEEEGVRLDISDATQRVVEAFAECALSEGSPSKNGTFKRGRFQVVSVPQQEQPTANESAGAPDTKYPGNSLLQETGSANTKAEDTPQSASTACETDASSLTPDRELDETSANGSSVQSSSALWMKDIKKPSSCNKQLSSDSEQSTTPDRPLEFKGREKDAGQQPQGEKMYNQKQNSFFHSPSSPMSSDDESELEDEDLKVELQKLREKHIQEVVTLQTQQNHELQELYVRLKSLRESKAQSSDTSSQPLSPRRPRSLKSKLRSRPQSLTHMDNGIGLSDHQCSESNSDACQQSLSEKKSMFTDDFHKLVDDWAKENAGNQVLKPSLNQIKQNQSRLESDNWGRTYESMTATSGYPPAWIPQIHGSLPAAVSQSLVPTNFTAGAMPAYQVPPACQFTSVSSSGYPVPWSAQAPVVPPQHLTAYQPGVGVQTFATSTAQKATTIPTSPK</sequence>
<feature type="compositionally biased region" description="Basic and acidic residues" evidence="18">
    <location>
        <begin position="103"/>
        <end position="124"/>
    </location>
</feature>
<feature type="compositionally biased region" description="Polar residues" evidence="18">
    <location>
        <begin position="775"/>
        <end position="789"/>
    </location>
</feature>
<dbReference type="Pfam" id="PF00069">
    <property type="entry name" value="Pkinase"/>
    <property type="match status" value="1"/>
</dbReference>
<evidence type="ECO:0000256" key="12">
    <source>
        <dbReference type="ARBA" id="ARBA00047899"/>
    </source>
</evidence>
<feature type="compositionally biased region" description="Polar residues" evidence="18">
    <location>
        <begin position="1701"/>
        <end position="1727"/>
    </location>
</feature>
<dbReference type="GO" id="GO:0005737">
    <property type="term" value="C:cytoplasm"/>
    <property type="evidence" value="ECO:0000318"/>
    <property type="project" value="GO_Central"/>
</dbReference>
<dbReference type="GO" id="GO:0035556">
    <property type="term" value="P:intracellular signal transduction"/>
    <property type="evidence" value="ECO:0000318"/>
    <property type="project" value="GO_Central"/>
</dbReference>
<evidence type="ECO:0000256" key="3">
    <source>
        <dbReference type="ARBA" id="ARBA00012513"/>
    </source>
</evidence>
<reference evidence="20" key="1">
    <citation type="journal article" date="2010" name="Science">
        <title>The genome of the Western clawed frog Xenopus tropicalis.</title>
        <authorList>
            <person name="Hellsten U."/>
            <person name="Harland R.M."/>
            <person name="Gilchrist M.J."/>
            <person name="Hendrix D."/>
            <person name="Jurka J."/>
            <person name="Kapitonov V."/>
            <person name="Ovcharenko I."/>
            <person name="Putnam N.H."/>
            <person name="Shu S."/>
            <person name="Taher L."/>
            <person name="Blitz I.L."/>
            <person name="Blumberg B."/>
            <person name="Dichmann D.S."/>
            <person name="Dubchak I."/>
            <person name="Amaya E."/>
            <person name="Detter J.C."/>
            <person name="Fletcher R."/>
            <person name="Gerhard D.S."/>
            <person name="Goodstein D."/>
            <person name="Graves T."/>
            <person name="Grigoriev I.V."/>
            <person name="Grimwood J."/>
            <person name="Kawashima T."/>
            <person name="Lindquist E."/>
            <person name="Lucas S.M."/>
            <person name="Mead P.E."/>
            <person name="Mitros T."/>
            <person name="Ogino H."/>
            <person name="Ohta Y."/>
            <person name="Poliakov A.V."/>
            <person name="Pollet N."/>
            <person name="Robert J."/>
            <person name="Salamov A."/>
            <person name="Sater A.K."/>
            <person name="Schmutz J."/>
            <person name="Terry A."/>
            <person name="Vize P.D."/>
            <person name="Warren W.C."/>
            <person name="Wells D."/>
            <person name="Wills A."/>
            <person name="Wilson R.K."/>
            <person name="Zimmerman L.B."/>
            <person name="Zorn A.M."/>
            <person name="Grainger R."/>
            <person name="Grammer T."/>
            <person name="Khokha M.K."/>
            <person name="Richardson P.M."/>
            <person name="Rokhsar D.S."/>
        </authorList>
    </citation>
    <scope>NUCLEOTIDE SEQUENCE [LARGE SCALE GENOMIC DNA]</scope>
    <source>
        <strain evidence="20">Nigerian</strain>
    </source>
</reference>
<comment type="subcellular location">
    <subcellularLocation>
        <location evidence="2">Cytoplasm</location>
    </subcellularLocation>
</comment>
<feature type="region of interest" description="Disordered" evidence="18">
    <location>
        <begin position="2304"/>
        <end position="2346"/>
    </location>
</feature>
<keyword evidence="21" id="KW-1185">Reference proteome</keyword>
<dbReference type="AGR" id="Xenbase:XB-GENE-5757377"/>
<evidence type="ECO:0000313" key="24">
    <source>
        <dbReference type="RefSeq" id="XP_031746231.1"/>
    </source>
</evidence>
<evidence type="ECO:0000256" key="4">
    <source>
        <dbReference type="ARBA" id="ARBA00022490"/>
    </source>
</evidence>
<reference evidence="20" key="2">
    <citation type="submission" date="2011-06" db="UniProtKB">
        <authorList>
            <consortium name="Ensembl"/>
        </authorList>
    </citation>
    <scope>IDENTIFICATION</scope>
</reference>
<dbReference type="RefSeq" id="XP_031746229.1">
    <property type="nucleotide sequence ID" value="XM_031890369.1"/>
</dbReference>
<evidence type="ECO:0000313" key="21">
    <source>
        <dbReference type="Proteomes" id="UP000008143"/>
    </source>
</evidence>
<dbReference type="OrthoDB" id="4062651at2759"/>
<evidence type="ECO:0000313" key="23">
    <source>
        <dbReference type="RefSeq" id="XP_031746230.1"/>
    </source>
</evidence>
<comment type="cofactor">
    <cofactor evidence="1">
        <name>Mg(2+)</name>
        <dbReference type="ChEBI" id="CHEBI:18420"/>
    </cofactor>
</comment>
<dbReference type="FunFam" id="3.10.20.90:FF:000007">
    <property type="entry name" value="Serine/threonine-protein kinase WNK1 isoform 1"/>
    <property type="match status" value="1"/>
</dbReference>
<feature type="compositionally biased region" description="Polar residues" evidence="18">
    <location>
        <begin position="1658"/>
        <end position="1672"/>
    </location>
</feature>
<dbReference type="InterPro" id="IPR008271">
    <property type="entry name" value="Ser/Thr_kinase_AS"/>
</dbReference>
<feature type="region of interest" description="Disordered" evidence="18">
    <location>
        <begin position="765"/>
        <end position="789"/>
    </location>
</feature>
<dbReference type="PANTHER" id="PTHR13902">
    <property type="entry name" value="SERINE/THREONINE-PROTEIN KINASE WNK WITH NO LYSINE -RELATED"/>
    <property type="match status" value="1"/>
</dbReference>
<feature type="compositionally biased region" description="Polar residues" evidence="18">
    <location>
        <begin position="1860"/>
        <end position="1870"/>
    </location>
</feature>
<feature type="region of interest" description="Disordered" evidence="18">
    <location>
        <begin position="1701"/>
        <end position="1758"/>
    </location>
</feature>
<feature type="compositionally biased region" description="Acidic residues" evidence="18">
    <location>
        <begin position="2597"/>
        <end position="2606"/>
    </location>
</feature>
<feature type="compositionally biased region" description="Polar residues" evidence="18">
    <location>
        <begin position="1833"/>
        <end position="1850"/>
    </location>
</feature>
<dbReference type="CDD" id="cd14031">
    <property type="entry name" value="STKc_WNK3"/>
    <property type="match status" value="1"/>
</dbReference>
<evidence type="ECO:0000256" key="6">
    <source>
        <dbReference type="ARBA" id="ARBA00022553"/>
    </source>
</evidence>
<dbReference type="Gene3D" id="1.10.510.10">
    <property type="entry name" value="Transferase(Phosphotransferase) domain 1"/>
    <property type="match status" value="1"/>
</dbReference>
<dbReference type="InterPro" id="IPR011009">
    <property type="entry name" value="Kinase-like_dom_sf"/>
</dbReference>
<evidence type="ECO:0000256" key="10">
    <source>
        <dbReference type="ARBA" id="ARBA00022840"/>
    </source>
</evidence>
<feature type="region of interest" description="Disordered" evidence="18">
    <location>
        <begin position="2647"/>
        <end position="2694"/>
    </location>
</feature>
<dbReference type="Proteomes" id="UP000008143">
    <property type="component" value="Chromosome 8"/>
</dbReference>
<evidence type="ECO:0000259" key="19">
    <source>
        <dbReference type="PROSITE" id="PS50011"/>
    </source>
</evidence>
<dbReference type="SMART" id="SM00220">
    <property type="entry name" value="S_TKc"/>
    <property type="match status" value="1"/>
</dbReference>
<feature type="compositionally biased region" description="Polar residues" evidence="18">
    <location>
        <begin position="2480"/>
        <end position="2511"/>
    </location>
</feature>
<dbReference type="OMA" id="ENNPCQH"/>
<evidence type="ECO:0000313" key="22">
    <source>
        <dbReference type="RefSeq" id="XP_031746229.1"/>
    </source>
</evidence>
<feature type="compositionally biased region" description="Polar residues" evidence="18">
    <location>
        <begin position="2457"/>
        <end position="2467"/>
    </location>
</feature>
<dbReference type="STRING" id="8364.ENSXETP00000049913"/>
<feature type="compositionally biased region" description="Basic and acidic residues" evidence="18">
    <location>
        <begin position="2559"/>
        <end position="2570"/>
    </location>
</feature>
<keyword evidence="7" id="KW-0808">Transferase</keyword>
<dbReference type="FunFam" id="3.30.200.20:FF:000494">
    <property type="entry name" value="serine/threonine-protein kinase WNK2 isoform X2"/>
    <property type="match status" value="1"/>
</dbReference>
<feature type="domain" description="Protein kinase" evidence="19">
    <location>
        <begin position="144"/>
        <end position="402"/>
    </location>
</feature>
<evidence type="ECO:0000313" key="20">
    <source>
        <dbReference type="Ensembl" id="ENSXETP00000049913"/>
    </source>
</evidence>
<keyword evidence="6" id="KW-0597">Phosphoprotein</keyword>
<feature type="compositionally biased region" description="Basic and acidic residues" evidence="18">
    <location>
        <begin position="52"/>
        <end position="81"/>
    </location>
</feature>
<dbReference type="GO" id="GO:0050801">
    <property type="term" value="P:monoatomic ion homeostasis"/>
    <property type="evidence" value="ECO:0000318"/>
    <property type="project" value="GO_Central"/>
</dbReference>
<comment type="subunit">
    <text evidence="14">Interacts with WNK1 and WNK4.</text>
</comment>
<dbReference type="GO" id="GO:0004674">
    <property type="term" value="F:protein serine/threonine kinase activity"/>
    <property type="evidence" value="ECO:0000318"/>
    <property type="project" value="GO_Central"/>
</dbReference>
<dbReference type="Pfam" id="PF12202">
    <property type="entry name" value="OSR1_C"/>
    <property type="match status" value="1"/>
</dbReference>
<dbReference type="FunFam" id="3.10.20.90:FF:000166">
    <property type="entry name" value="serine/threonine-protein kinase WNK3 isoform X1"/>
    <property type="match status" value="1"/>
</dbReference>
<dbReference type="RefSeq" id="XP_031746232.1">
    <property type="nucleotide sequence ID" value="XM_031890372.1"/>
</dbReference>
<dbReference type="Bgee" id="ENSXETG00000023082">
    <property type="expression patterns" value="Expressed in testis and 9 other cell types or tissues"/>
</dbReference>
<evidence type="ECO:0000256" key="1">
    <source>
        <dbReference type="ARBA" id="ARBA00001946"/>
    </source>
</evidence>
<dbReference type="GeneID" id="448601"/>
<dbReference type="EC" id="2.7.11.1" evidence="3"/>
<dbReference type="InterPro" id="IPR000719">
    <property type="entry name" value="Prot_kinase_dom"/>
</dbReference>
<evidence type="ECO:0000313" key="25">
    <source>
        <dbReference type="RefSeq" id="XP_031746232.1"/>
    </source>
</evidence>
<evidence type="ECO:0000256" key="18">
    <source>
        <dbReference type="SAM" id="MobiDB-lite"/>
    </source>
</evidence>
<dbReference type="PROSITE" id="PS00108">
    <property type="entry name" value="PROTEIN_KINASE_ST"/>
    <property type="match status" value="1"/>
</dbReference>